<feature type="transmembrane region" description="Helical" evidence="2">
    <location>
        <begin position="56"/>
        <end position="77"/>
    </location>
</feature>
<keyword evidence="5" id="KW-1185">Reference proteome</keyword>
<dbReference type="InterPro" id="IPR011746">
    <property type="entry name" value="Trp_synth-assoc_CHP"/>
</dbReference>
<protein>
    <submittedName>
        <fullName evidence="4">TIGR02234 family membrane protein</fullName>
    </submittedName>
</protein>
<reference evidence="4 5" key="1">
    <citation type="submission" date="2023-05" db="EMBL/GenBank/DDBJ databases">
        <title>Streptantibioticus silvisoli sp. nov., acidotolerant actinomycetes 1 from pine litter.</title>
        <authorList>
            <person name="Swiecimska M."/>
            <person name="Golinska P."/>
            <person name="Sangal V."/>
            <person name="Wachnowicz B."/>
            <person name="Goodfellow M."/>
        </authorList>
    </citation>
    <scope>NUCLEOTIDE SEQUENCE</scope>
    <source>
        <strain evidence="4">SL13</strain>
        <strain evidence="3 5">SL54</strain>
    </source>
</reference>
<proteinExistence type="predicted"/>
<keyword evidence="2" id="KW-0812">Transmembrane</keyword>
<evidence type="ECO:0000313" key="3">
    <source>
        <dbReference type="EMBL" id="MDI5963195.1"/>
    </source>
</evidence>
<feature type="compositionally biased region" description="Basic and acidic residues" evidence="1">
    <location>
        <begin position="192"/>
        <end position="204"/>
    </location>
</feature>
<feature type="transmembrane region" description="Helical" evidence="2">
    <location>
        <begin position="84"/>
        <end position="102"/>
    </location>
</feature>
<dbReference type="EMBL" id="JABXJJ020000014">
    <property type="protein sequence ID" value="MDI5970292.1"/>
    <property type="molecule type" value="Genomic_DNA"/>
</dbReference>
<keyword evidence="2" id="KW-1133">Transmembrane helix</keyword>
<evidence type="ECO:0000256" key="2">
    <source>
        <dbReference type="SAM" id="Phobius"/>
    </source>
</evidence>
<dbReference type="Pfam" id="PF09534">
    <property type="entry name" value="Trp_oprn_chp"/>
    <property type="match status" value="1"/>
</dbReference>
<dbReference type="EMBL" id="JAAGKO020000011">
    <property type="protein sequence ID" value="MDI5963195.1"/>
    <property type="molecule type" value="Genomic_DNA"/>
</dbReference>
<dbReference type="AlphaFoldDB" id="A0AA90H4M4"/>
<name>A0AA90H4M4_9ACTN</name>
<dbReference type="InterPro" id="IPR019051">
    <property type="entry name" value="Trp_biosyn_TM_oprn/chp"/>
</dbReference>
<evidence type="ECO:0000256" key="1">
    <source>
        <dbReference type="SAM" id="MobiDB-lite"/>
    </source>
</evidence>
<evidence type="ECO:0000313" key="4">
    <source>
        <dbReference type="EMBL" id="MDI5970292.1"/>
    </source>
</evidence>
<accession>A0AA90H4M4</accession>
<sequence>MSRDAAPSSGRRSLTAALVLGAVGAAVVLFAAGETWATGSAPVAGAHEPVSVSGKAVTGIPDALALVGLAALVAVFAVRRTGRVVVSVLLAVCGAGVLWTAVAGASGTGALDAAAAKASGLTATTVQHASHSGWPWVAAAGGLLLLCSGLIAVARGGSWPAMSSRYERDGTPRPRRAPRKAPDPEAPGEIWKALDRGEDPTADL</sequence>
<comment type="caution">
    <text evidence="4">The sequence shown here is derived from an EMBL/GenBank/DDBJ whole genome shotgun (WGS) entry which is preliminary data.</text>
</comment>
<dbReference type="NCBIfam" id="TIGR02234">
    <property type="entry name" value="trp_oprn_chp"/>
    <property type="match status" value="1"/>
</dbReference>
<keyword evidence="2" id="KW-0472">Membrane</keyword>
<gene>
    <name evidence="3" type="ORF">POF43_010825</name>
    <name evidence="4" type="ORF">POF50_013215</name>
</gene>
<feature type="region of interest" description="Disordered" evidence="1">
    <location>
        <begin position="163"/>
        <end position="204"/>
    </location>
</feature>
<evidence type="ECO:0000313" key="5">
    <source>
        <dbReference type="Proteomes" id="UP001156398"/>
    </source>
</evidence>
<dbReference type="Proteomes" id="UP001156398">
    <property type="component" value="Unassembled WGS sequence"/>
</dbReference>
<feature type="transmembrane region" description="Helical" evidence="2">
    <location>
        <begin position="134"/>
        <end position="154"/>
    </location>
</feature>
<organism evidence="4">
    <name type="scientific">Streptantibioticus silvisoli</name>
    <dbReference type="NCBI Taxonomy" id="2705255"/>
    <lineage>
        <taxon>Bacteria</taxon>
        <taxon>Bacillati</taxon>
        <taxon>Actinomycetota</taxon>
        <taxon>Actinomycetes</taxon>
        <taxon>Kitasatosporales</taxon>
        <taxon>Streptomycetaceae</taxon>
        <taxon>Streptantibioticus</taxon>
    </lineage>
</organism>